<accession>A0A482LMF4</accession>
<feature type="chain" id="PRO_5019741409" evidence="1">
    <location>
        <begin position="20"/>
        <end position="75"/>
    </location>
</feature>
<sequence length="75" mass="8173">MNKLAILAIIAMVLLSTNAFRFQSKLKSNIEAQAKTRDECAIAAQQCTNEEGCDAACAPDPEATMGCLMYIWNNC</sequence>
<dbReference type="PDB" id="6E6N">
    <property type="method" value="X-ray"/>
    <property type="resolution" value="1.36 A"/>
    <property type="chains" value="A=38-75"/>
</dbReference>
<evidence type="ECO:0000313" key="2">
    <source>
        <dbReference type="EMBL" id="QBQ34144.1"/>
    </source>
</evidence>
<organism evidence="2">
    <name type="scientific">Euplotes raikovi</name>
    <dbReference type="NCBI Taxonomy" id="5938"/>
    <lineage>
        <taxon>Eukaryota</taxon>
        <taxon>Sar</taxon>
        <taxon>Alveolata</taxon>
        <taxon>Ciliophora</taxon>
        <taxon>Intramacronucleata</taxon>
        <taxon>Spirotrichea</taxon>
        <taxon>Hypotrichia</taxon>
        <taxon>Euplotida</taxon>
        <taxon>Euplotidae</taxon>
        <taxon>Euplotes</taxon>
    </lineage>
</organism>
<dbReference type="InterPro" id="IPR009064">
    <property type="entry name" value="Pheromone_protoz"/>
</dbReference>
<feature type="disulfide bond" evidence="3">
    <location>
        <begin position="40"/>
        <end position="57"/>
    </location>
</feature>
<reference evidence="3" key="1">
    <citation type="submission" date="2018-07" db="PDB data bank">
        <title>Ab initio crystal structure determination of Euplotes raikovi pheromones from high-resolution data.</title>
        <authorList>
            <person name="Finke A.D."/>
            <person name="Pedrini B."/>
            <person name="Alimenti C."/>
            <person name="Vallesi A."/>
            <person name="Luporini P."/>
            <person name="Marsh M."/>
        </authorList>
    </citation>
    <scope>X-RAY CRYSTALLOGRAPHY (1.36 ANGSTROMS) OF 38-75</scope>
    <scope>DISULFIDE BONDS</scope>
</reference>
<proteinExistence type="evidence at protein level"/>
<dbReference type="AlphaFoldDB" id="A0A482LMF4"/>
<dbReference type="EMBL" id="MH748222">
    <property type="protein sequence ID" value="QBQ34144.1"/>
    <property type="molecule type" value="Genomic_DNA"/>
</dbReference>
<dbReference type="Pfam" id="PF06360">
    <property type="entry name" value="E_raikovi_mat"/>
    <property type="match status" value="1"/>
</dbReference>
<keyword evidence="3" id="KW-0002">3D-structure</keyword>
<reference evidence="2" key="2">
    <citation type="submission" date="2018-08" db="EMBL/GenBank/DDBJ databases">
        <title>Ab initio crystal structure determination of Euplotes raikovi pheromones from high-resolution data.</title>
        <authorList>
            <person name="Finke A.D."/>
            <person name="Pedrini B."/>
            <person name="Alimenti C."/>
            <person name="Vallesi A."/>
            <person name="Luporini P."/>
            <person name="Marsh M."/>
        </authorList>
    </citation>
    <scope>NUCLEOTIDE SEQUENCE</scope>
</reference>
<dbReference type="PDBsum" id="6E6N"/>
<evidence type="ECO:0000256" key="1">
    <source>
        <dbReference type="SAM" id="SignalP"/>
    </source>
</evidence>
<name>A0A482LMF4_EUPRA</name>
<feature type="disulfide bond" evidence="3">
    <location>
        <begin position="53"/>
        <end position="67"/>
    </location>
</feature>
<feature type="signal peptide" evidence="1">
    <location>
        <begin position="1"/>
        <end position="19"/>
    </location>
</feature>
<protein>
    <submittedName>
        <fullName evidence="2">Er-13 prepro-pheromone</fullName>
    </submittedName>
</protein>
<keyword evidence="1" id="KW-0732">Signal</keyword>
<evidence type="ECO:0007829" key="3">
    <source>
        <dbReference type="PDB" id="6E6N"/>
    </source>
</evidence>
<feature type="disulfide bond" evidence="3">
    <location>
        <begin position="47"/>
        <end position="75"/>
    </location>
</feature>
<dbReference type="SMR" id="A0A482LMF4"/>